<proteinExistence type="predicted"/>
<reference evidence="1" key="1">
    <citation type="submission" date="2020-05" db="EMBL/GenBank/DDBJ databases">
        <title>Large-scale comparative analyses of tick genomes elucidate their genetic diversity and vector capacities.</title>
        <authorList>
            <person name="Jia N."/>
            <person name="Wang J."/>
            <person name="Shi W."/>
            <person name="Du L."/>
            <person name="Sun Y."/>
            <person name="Zhan W."/>
            <person name="Jiang J."/>
            <person name="Wang Q."/>
            <person name="Zhang B."/>
            <person name="Ji P."/>
            <person name="Sakyi L.B."/>
            <person name="Cui X."/>
            <person name="Yuan T."/>
            <person name="Jiang B."/>
            <person name="Yang W."/>
            <person name="Lam T.T.-Y."/>
            <person name="Chang Q."/>
            <person name="Ding S."/>
            <person name="Wang X."/>
            <person name="Zhu J."/>
            <person name="Ruan X."/>
            <person name="Zhao L."/>
            <person name="Wei J."/>
            <person name="Que T."/>
            <person name="Du C."/>
            <person name="Cheng J."/>
            <person name="Dai P."/>
            <person name="Han X."/>
            <person name="Huang E."/>
            <person name="Gao Y."/>
            <person name="Liu J."/>
            <person name="Shao H."/>
            <person name="Ye R."/>
            <person name="Li L."/>
            <person name="Wei W."/>
            <person name="Wang X."/>
            <person name="Wang C."/>
            <person name="Yang T."/>
            <person name="Huo Q."/>
            <person name="Li W."/>
            <person name="Guo W."/>
            <person name="Chen H."/>
            <person name="Zhou L."/>
            <person name="Ni X."/>
            <person name="Tian J."/>
            <person name="Zhou Y."/>
            <person name="Sheng Y."/>
            <person name="Liu T."/>
            <person name="Pan Y."/>
            <person name="Xia L."/>
            <person name="Li J."/>
            <person name="Zhao F."/>
            <person name="Cao W."/>
        </authorList>
    </citation>
    <scope>NUCLEOTIDE SEQUENCE</scope>
    <source>
        <strain evidence="1">Hyas-2018</strain>
    </source>
</reference>
<evidence type="ECO:0000313" key="2">
    <source>
        <dbReference type="Proteomes" id="UP000821845"/>
    </source>
</evidence>
<keyword evidence="2" id="KW-1185">Reference proteome</keyword>
<evidence type="ECO:0000313" key="1">
    <source>
        <dbReference type="EMBL" id="KAH6924249.1"/>
    </source>
</evidence>
<comment type="caution">
    <text evidence="1">The sequence shown here is derived from an EMBL/GenBank/DDBJ whole genome shotgun (WGS) entry which is preliminary data.</text>
</comment>
<protein>
    <submittedName>
        <fullName evidence="1">Uncharacterized protein</fullName>
    </submittedName>
</protein>
<name>A0ACB7RUQ9_HYAAI</name>
<dbReference type="Proteomes" id="UP000821845">
    <property type="component" value="Chromosome 8"/>
</dbReference>
<dbReference type="EMBL" id="CM023488">
    <property type="protein sequence ID" value="KAH6924249.1"/>
    <property type="molecule type" value="Genomic_DNA"/>
</dbReference>
<sequence length="108" mass="11341">MMKCFRDFGPIKYAAAKRKTYGTRPSPRKLSTVTVAPKPAIKKKGQRHAYAGPSIADSHGGGLAYCSPVPEAIPLTVIDTHAEPVDVAASPTTSTAVDSHSGIRHGGE</sequence>
<organism evidence="1 2">
    <name type="scientific">Hyalomma asiaticum</name>
    <name type="common">Tick</name>
    <dbReference type="NCBI Taxonomy" id="266040"/>
    <lineage>
        <taxon>Eukaryota</taxon>
        <taxon>Metazoa</taxon>
        <taxon>Ecdysozoa</taxon>
        <taxon>Arthropoda</taxon>
        <taxon>Chelicerata</taxon>
        <taxon>Arachnida</taxon>
        <taxon>Acari</taxon>
        <taxon>Parasitiformes</taxon>
        <taxon>Ixodida</taxon>
        <taxon>Ixodoidea</taxon>
        <taxon>Ixodidae</taxon>
        <taxon>Hyalomminae</taxon>
        <taxon>Hyalomma</taxon>
    </lineage>
</organism>
<accession>A0ACB7RUQ9</accession>
<gene>
    <name evidence="1" type="ORF">HPB50_014322</name>
</gene>